<feature type="transmembrane region" description="Helical" evidence="1">
    <location>
        <begin position="21"/>
        <end position="39"/>
    </location>
</feature>
<proteinExistence type="predicted"/>
<dbReference type="RefSeq" id="XP_049136783.1">
    <property type="nucleotide sequence ID" value="XM_049280826.1"/>
</dbReference>
<name>A0A9Q8SD13_9PEZI</name>
<evidence type="ECO:0000313" key="2">
    <source>
        <dbReference type="EMBL" id="UQC75136.1"/>
    </source>
</evidence>
<dbReference type="GeneID" id="73335836"/>
<dbReference type="AlphaFoldDB" id="A0A9Q8SD13"/>
<keyword evidence="1" id="KW-1133">Transmembrane helix</keyword>
<evidence type="ECO:0000256" key="1">
    <source>
        <dbReference type="SAM" id="Phobius"/>
    </source>
</evidence>
<protein>
    <submittedName>
        <fullName evidence="2">Uncharacterized protein</fullName>
    </submittedName>
</protein>
<sequence>MICEIEHYNTRVLEMKFLTRVLAIFGALVSFASADLHIYCACQGGTDLPIHVYATQRVHDQNQEVLKWDTFTLYRQDAPGIWLGHASGLGPRFGGSFVERKVGRIDGKWMYNQRRLYGGLDSTCFECSRVQMNGKDKICTQS</sequence>
<keyword evidence="3" id="KW-1185">Reference proteome</keyword>
<organism evidence="2 3">
    <name type="scientific">Colletotrichum lupini</name>
    <dbReference type="NCBI Taxonomy" id="145971"/>
    <lineage>
        <taxon>Eukaryota</taxon>
        <taxon>Fungi</taxon>
        <taxon>Dikarya</taxon>
        <taxon>Ascomycota</taxon>
        <taxon>Pezizomycotina</taxon>
        <taxon>Sordariomycetes</taxon>
        <taxon>Hypocreomycetidae</taxon>
        <taxon>Glomerellales</taxon>
        <taxon>Glomerellaceae</taxon>
        <taxon>Colletotrichum</taxon>
        <taxon>Colletotrichum acutatum species complex</taxon>
    </lineage>
</organism>
<reference evidence="2" key="1">
    <citation type="journal article" date="2021" name="Mol. Plant Microbe Interact.">
        <title>Complete Genome Sequence of the Plant-Pathogenic Fungus Colletotrichum lupini.</title>
        <authorList>
            <person name="Baroncelli R."/>
            <person name="Pensec F."/>
            <person name="Da Lio D."/>
            <person name="Boufleur T."/>
            <person name="Vicente I."/>
            <person name="Sarrocco S."/>
            <person name="Picot A."/>
            <person name="Baraldi E."/>
            <person name="Sukno S."/>
            <person name="Thon M."/>
            <person name="Le Floch G."/>
        </authorList>
    </citation>
    <scope>NUCLEOTIDE SEQUENCE</scope>
    <source>
        <strain evidence="2">IMI 504893</strain>
    </source>
</reference>
<evidence type="ECO:0000313" key="3">
    <source>
        <dbReference type="Proteomes" id="UP000830671"/>
    </source>
</evidence>
<dbReference type="Proteomes" id="UP000830671">
    <property type="component" value="Chromosome 1"/>
</dbReference>
<gene>
    <name evidence="2" type="ORF">CLUP02_01789</name>
</gene>
<keyword evidence="1" id="KW-0812">Transmembrane</keyword>
<dbReference type="EMBL" id="CP019471">
    <property type="protein sequence ID" value="UQC75136.1"/>
    <property type="molecule type" value="Genomic_DNA"/>
</dbReference>
<dbReference type="KEGG" id="clup:CLUP02_01789"/>
<keyword evidence="1" id="KW-0472">Membrane</keyword>
<accession>A0A9Q8SD13</accession>